<dbReference type="SUPFAM" id="SSF48403">
    <property type="entry name" value="Ankyrin repeat"/>
    <property type="match status" value="1"/>
</dbReference>
<evidence type="ECO:0000313" key="4">
    <source>
        <dbReference type="EMBL" id="WMD20363.1"/>
    </source>
</evidence>
<feature type="repeat" description="ANK" evidence="3">
    <location>
        <begin position="76"/>
        <end position="108"/>
    </location>
</feature>
<dbReference type="EMBL" id="CP132976">
    <property type="protein sequence ID" value="WMD20363.1"/>
    <property type="molecule type" value="Genomic_DNA"/>
</dbReference>
<dbReference type="PANTHER" id="PTHR24171:SF9">
    <property type="entry name" value="ANKYRIN REPEAT DOMAIN-CONTAINING PROTEIN 39"/>
    <property type="match status" value="1"/>
</dbReference>
<keyword evidence="1" id="KW-0677">Repeat</keyword>
<reference evidence="4 5" key="1">
    <citation type="submission" date="2023-08" db="EMBL/GenBank/DDBJ databases">
        <title>Achromobacter seleniivolatilans sp. nov., isolated from seleniferous soil.</title>
        <authorList>
            <person name="Zhang S."/>
            <person name="Li K."/>
            <person name="Peng J."/>
            <person name="Zhao Q."/>
            <person name="Wang H."/>
            <person name="Guo Y."/>
        </authorList>
    </citation>
    <scope>NUCLEOTIDE SEQUENCE [LARGE SCALE GENOMIC DNA]</scope>
    <source>
        <strain evidence="4 5">R39</strain>
    </source>
</reference>
<keyword evidence="5" id="KW-1185">Reference proteome</keyword>
<sequence length="138" mass="15564">MPIDENWFENERLHRAAADGDIPEMRLLLAAAFKLNDFDYLSFTPLHYAIKGEHYKAAEWLLDQGADVNANDQNKIGETPLSVASQGDYPEIAELLLKRGADPDVPGWMAQTARSRALRRKDEDGKKIAALIQAFRPR</sequence>
<dbReference type="InterPro" id="IPR036770">
    <property type="entry name" value="Ankyrin_rpt-contain_sf"/>
</dbReference>
<evidence type="ECO:0000256" key="1">
    <source>
        <dbReference type="ARBA" id="ARBA00022737"/>
    </source>
</evidence>
<keyword evidence="2 3" id="KW-0040">ANK repeat</keyword>
<dbReference type="RefSeq" id="WP_306943482.1">
    <property type="nucleotide sequence ID" value="NZ_CP132976.1"/>
</dbReference>
<protein>
    <submittedName>
        <fullName evidence="4">Ankyrin repeat domain-containing protein</fullName>
    </submittedName>
</protein>
<feature type="repeat" description="ANK" evidence="3">
    <location>
        <begin position="41"/>
        <end position="73"/>
    </location>
</feature>
<evidence type="ECO:0000256" key="2">
    <source>
        <dbReference type="ARBA" id="ARBA00023043"/>
    </source>
</evidence>
<dbReference type="SMART" id="SM00248">
    <property type="entry name" value="ANK"/>
    <property type="match status" value="3"/>
</dbReference>
<gene>
    <name evidence="4" type="ORF">RAS12_27785</name>
</gene>
<dbReference type="InterPro" id="IPR002110">
    <property type="entry name" value="Ankyrin_rpt"/>
</dbReference>
<dbReference type="Proteomes" id="UP001234798">
    <property type="component" value="Chromosome"/>
</dbReference>
<dbReference type="PROSITE" id="PS50088">
    <property type="entry name" value="ANK_REPEAT"/>
    <property type="match status" value="2"/>
</dbReference>
<name>A0ABY9M019_9BURK</name>
<dbReference type="Gene3D" id="1.25.40.20">
    <property type="entry name" value="Ankyrin repeat-containing domain"/>
    <property type="match status" value="1"/>
</dbReference>
<dbReference type="Pfam" id="PF12796">
    <property type="entry name" value="Ank_2"/>
    <property type="match status" value="1"/>
</dbReference>
<organism evidence="4 5">
    <name type="scientific">Achromobacter seleniivolatilans</name>
    <dbReference type="NCBI Taxonomy" id="3047478"/>
    <lineage>
        <taxon>Bacteria</taxon>
        <taxon>Pseudomonadati</taxon>
        <taxon>Pseudomonadota</taxon>
        <taxon>Betaproteobacteria</taxon>
        <taxon>Burkholderiales</taxon>
        <taxon>Alcaligenaceae</taxon>
        <taxon>Achromobacter</taxon>
    </lineage>
</organism>
<proteinExistence type="predicted"/>
<evidence type="ECO:0000313" key="5">
    <source>
        <dbReference type="Proteomes" id="UP001234798"/>
    </source>
</evidence>
<dbReference type="PROSITE" id="PS50297">
    <property type="entry name" value="ANK_REP_REGION"/>
    <property type="match status" value="2"/>
</dbReference>
<dbReference type="PANTHER" id="PTHR24171">
    <property type="entry name" value="ANKYRIN REPEAT DOMAIN-CONTAINING PROTEIN 39-RELATED"/>
    <property type="match status" value="1"/>
</dbReference>
<evidence type="ECO:0000256" key="3">
    <source>
        <dbReference type="PROSITE-ProRule" id="PRU00023"/>
    </source>
</evidence>
<accession>A0ABY9M019</accession>